<feature type="domain" description="Syntaxin 6/10/61 N-terminal" evidence="4">
    <location>
        <begin position="55"/>
        <end position="131"/>
    </location>
</feature>
<keyword evidence="6" id="KW-1185">Reference proteome</keyword>
<dbReference type="GO" id="GO:0015031">
    <property type="term" value="P:protein transport"/>
    <property type="evidence" value="ECO:0007669"/>
    <property type="project" value="UniProtKB-KW"/>
</dbReference>
<keyword evidence="1" id="KW-0653">Protein transport</keyword>
<dbReference type="InterPro" id="IPR015260">
    <property type="entry name" value="Syntaxin-6/10/61_N"/>
</dbReference>
<proteinExistence type="predicted"/>
<name>A0AAQ3S7V0_VIGMU</name>
<dbReference type="Pfam" id="PF09177">
    <property type="entry name" value="STX6_10_61_N"/>
    <property type="match status" value="1"/>
</dbReference>
<dbReference type="SUPFAM" id="SSF47661">
    <property type="entry name" value="t-snare proteins"/>
    <property type="match status" value="1"/>
</dbReference>
<evidence type="ECO:0000313" key="5">
    <source>
        <dbReference type="EMBL" id="WVZ18961.1"/>
    </source>
</evidence>
<dbReference type="GO" id="GO:0048193">
    <property type="term" value="P:Golgi vesicle transport"/>
    <property type="evidence" value="ECO:0007669"/>
    <property type="project" value="InterPro"/>
</dbReference>
<reference evidence="5 6" key="1">
    <citation type="journal article" date="2023" name="Life. Sci Alliance">
        <title>Evolutionary insights into 3D genome organization and epigenetic landscape of Vigna mungo.</title>
        <authorList>
            <person name="Junaid A."/>
            <person name="Singh B."/>
            <person name="Bhatia S."/>
        </authorList>
    </citation>
    <scope>NUCLEOTIDE SEQUENCE [LARGE SCALE GENOMIC DNA]</scope>
    <source>
        <strain evidence="5">Urdbean</strain>
    </source>
</reference>
<evidence type="ECO:0000256" key="2">
    <source>
        <dbReference type="ARBA" id="ARBA00046280"/>
    </source>
</evidence>
<comment type="subcellular location">
    <subcellularLocation>
        <location evidence="2">Endomembrane system</location>
        <topology evidence="2">Single-pass type IV membrane protein</topology>
    </subcellularLocation>
</comment>
<accession>A0AAQ3S7V0</accession>
<dbReference type="EMBL" id="CP144699">
    <property type="protein sequence ID" value="WVZ18961.1"/>
    <property type="molecule type" value="Genomic_DNA"/>
</dbReference>
<gene>
    <name evidence="5" type="ORF">V8G54_006283</name>
</gene>
<feature type="region of interest" description="Disordered" evidence="3">
    <location>
        <begin position="203"/>
        <end position="222"/>
    </location>
</feature>
<dbReference type="InterPro" id="IPR010989">
    <property type="entry name" value="SNARE"/>
</dbReference>
<organism evidence="5 6">
    <name type="scientific">Vigna mungo</name>
    <name type="common">Black gram</name>
    <name type="synonym">Phaseolus mungo</name>
    <dbReference type="NCBI Taxonomy" id="3915"/>
    <lineage>
        <taxon>Eukaryota</taxon>
        <taxon>Viridiplantae</taxon>
        <taxon>Streptophyta</taxon>
        <taxon>Embryophyta</taxon>
        <taxon>Tracheophyta</taxon>
        <taxon>Spermatophyta</taxon>
        <taxon>Magnoliopsida</taxon>
        <taxon>eudicotyledons</taxon>
        <taxon>Gunneridae</taxon>
        <taxon>Pentapetalae</taxon>
        <taxon>rosids</taxon>
        <taxon>fabids</taxon>
        <taxon>Fabales</taxon>
        <taxon>Fabaceae</taxon>
        <taxon>Papilionoideae</taxon>
        <taxon>50 kb inversion clade</taxon>
        <taxon>NPAAA clade</taxon>
        <taxon>indigoferoid/millettioid clade</taxon>
        <taxon>Phaseoleae</taxon>
        <taxon>Vigna</taxon>
    </lineage>
</organism>
<dbReference type="GO" id="GO:0016020">
    <property type="term" value="C:membrane"/>
    <property type="evidence" value="ECO:0007669"/>
    <property type="project" value="InterPro"/>
</dbReference>
<sequence length="474" mass="53505">MASSFDRWEKDPFFSAAEEVQESSDSFGSGTRSRFPHKLRLPGLTLNGFETNCGMESIYRTWIHAMKDASSLWNCDEARRDLQSAIGTAKWQLEEFERAAQSSYSKVSTEDARNRHRDFVDAIREKISNVENLLLKPVHSGSKASLPWPRLDEGERDELASFLSGTSAAVCKNPVKCTSRDGENVQLSDKDSIPNCSSNLHVSSGWGSSDAAQEKSLGHRRAASADPDIGYWQITVSDGVQESNSSNGSSSLNLNPVHKVASLSGFFGSVETISKLKWPKNGYRKLKPVNHREETDNALLPSVGLNGGINAYYEESKTCLDNYDESYDKQLHGWYGALQRQLQRSQYQMQYNRHVQITIWAVILLCFIGHPRYLDHPLIMKLFSSLFTPDSFVYERQKAPSWCSSFLSMVGRRYIQMPYESDAKCEFSLLFARCRKEDFVPLSITFRNAAGRIRKSVLFPLRFCTVSGDPDVQD</sequence>
<evidence type="ECO:0000256" key="3">
    <source>
        <dbReference type="SAM" id="MobiDB-lite"/>
    </source>
</evidence>
<dbReference type="Proteomes" id="UP001374535">
    <property type="component" value="Chromosome 2"/>
</dbReference>
<evidence type="ECO:0000259" key="4">
    <source>
        <dbReference type="Pfam" id="PF09177"/>
    </source>
</evidence>
<dbReference type="CDD" id="cd21442">
    <property type="entry name" value="SNARE_NTD_STX6-like"/>
    <property type="match status" value="1"/>
</dbReference>
<dbReference type="AlphaFoldDB" id="A0AAQ3S7V0"/>
<dbReference type="Gene3D" id="1.20.58.90">
    <property type="match status" value="1"/>
</dbReference>
<dbReference type="PANTHER" id="PTHR34949:SF12">
    <property type="entry name" value="SYNTAXIN 6, AMINO-TERMINAL PROTEIN"/>
    <property type="match status" value="1"/>
</dbReference>
<evidence type="ECO:0000256" key="1">
    <source>
        <dbReference type="ARBA" id="ARBA00022927"/>
    </source>
</evidence>
<dbReference type="PANTHER" id="PTHR34949">
    <property type="entry name" value="OS05G0443700 PROTEIN"/>
    <property type="match status" value="1"/>
</dbReference>
<evidence type="ECO:0000313" key="6">
    <source>
        <dbReference type="Proteomes" id="UP001374535"/>
    </source>
</evidence>
<dbReference type="GO" id="GO:0012505">
    <property type="term" value="C:endomembrane system"/>
    <property type="evidence" value="ECO:0007669"/>
    <property type="project" value="UniProtKB-SubCell"/>
</dbReference>
<keyword evidence="1" id="KW-0813">Transport</keyword>
<protein>
    <recommendedName>
        <fullName evidence="4">Syntaxin 6/10/61 N-terminal domain-containing protein</fullName>
    </recommendedName>
</protein>